<protein>
    <submittedName>
        <fullName evidence="2">DUF2795 domain-containing protein</fullName>
    </submittedName>
</protein>
<reference evidence="3" key="1">
    <citation type="journal article" date="2019" name="Int. J. Syst. Evol. Microbiol.">
        <title>The Global Catalogue of Microorganisms (GCM) 10K type strain sequencing project: providing services to taxonomists for standard genome sequencing and annotation.</title>
        <authorList>
            <consortium name="The Broad Institute Genomics Platform"/>
            <consortium name="The Broad Institute Genome Sequencing Center for Infectious Disease"/>
            <person name="Wu L."/>
            <person name="Ma J."/>
        </authorList>
    </citation>
    <scope>NUCLEOTIDE SEQUENCE [LARGE SCALE GENOMIC DNA]</scope>
    <source>
        <strain evidence="3">CGMCC 1.9106</strain>
    </source>
</reference>
<evidence type="ECO:0000313" key="3">
    <source>
        <dbReference type="Proteomes" id="UP001596392"/>
    </source>
</evidence>
<comment type="caution">
    <text evidence="2">The sequence shown here is derived from an EMBL/GenBank/DDBJ whole genome shotgun (WGS) entry which is preliminary data.</text>
</comment>
<evidence type="ECO:0000256" key="1">
    <source>
        <dbReference type="SAM" id="MobiDB-lite"/>
    </source>
</evidence>
<proteinExistence type="predicted"/>
<gene>
    <name evidence="2" type="ORF">ACFQO7_30290</name>
</gene>
<feature type="region of interest" description="Disordered" evidence="1">
    <location>
        <begin position="78"/>
        <end position="110"/>
    </location>
</feature>
<dbReference type="EMBL" id="JBHTAC010000044">
    <property type="protein sequence ID" value="MFC7246787.1"/>
    <property type="molecule type" value="Genomic_DNA"/>
</dbReference>
<name>A0ABW2H6Z0_9ACTN</name>
<evidence type="ECO:0000313" key="2">
    <source>
        <dbReference type="EMBL" id="MFC7246787.1"/>
    </source>
</evidence>
<dbReference type="RefSeq" id="WP_376809572.1">
    <property type="nucleotide sequence ID" value="NZ_JBHTAC010000044.1"/>
</dbReference>
<dbReference type="InterPro" id="IPR021527">
    <property type="entry name" value="DUF2795"/>
</dbReference>
<sequence>MYGTTTDQSRMMENQAWLQMQQALRDIDFPADKHAIFAHVIEYTSDGDVLKLARTLPPEVYRNMSEVRSSVRLDPSVEEGTTITQKAAQARSHNKKVASYLREVPNTELS</sequence>
<keyword evidence="3" id="KW-1185">Reference proteome</keyword>
<accession>A0ABW2H6Z0</accession>
<dbReference type="Pfam" id="PF11387">
    <property type="entry name" value="DUF2795"/>
    <property type="match status" value="1"/>
</dbReference>
<dbReference type="Proteomes" id="UP001596392">
    <property type="component" value="Unassembled WGS sequence"/>
</dbReference>
<organism evidence="2 3">
    <name type="scientific">Catellatospora aurea</name>
    <dbReference type="NCBI Taxonomy" id="1337874"/>
    <lineage>
        <taxon>Bacteria</taxon>
        <taxon>Bacillati</taxon>
        <taxon>Actinomycetota</taxon>
        <taxon>Actinomycetes</taxon>
        <taxon>Micromonosporales</taxon>
        <taxon>Micromonosporaceae</taxon>
        <taxon>Catellatospora</taxon>
    </lineage>
</organism>